<dbReference type="AlphaFoldDB" id="A0A9D1JYA3"/>
<feature type="region of interest" description="Disordered" evidence="3">
    <location>
        <begin position="553"/>
        <end position="574"/>
    </location>
</feature>
<dbReference type="PANTHER" id="PTHR21262:SF31">
    <property type="entry name" value="GTP PYROPHOSPHOKINASE"/>
    <property type="match status" value="1"/>
</dbReference>
<dbReference type="Proteomes" id="UP000886865">
    <property type="component" value="Unassembled WGS sequence"/>
</dbReference>
<gene>
    <name evidence="7" type="ORF">IAA86_05795</name>
</gene>
<dbReference type="InterPro" id="IPR045865">
    <property type="entry name" value="ACT-like_dom_sf"/>
</dbReference>
<feature type="domain" description="ACT" evidence="4">
    <location>
        <begin position="647"/>
        <end position="719"/>
    </location>
</feature>
<reference evidence="7" key="2">
    <citation type="journal article" date="2021" name="PeerJ">
        <title>Extensive microbial diversity within the chicken gut microbiome revealed by metagenomics and culture.</title>
        <authorList>
            <person name="Gilroy R."/>
            <person name="Ravi A."/>
            <person name="Getino M."/>
            <person name="Pursley I."/>
            <person name="Horton D.L."/>
            <person name="Alikhan N.F."/>
            <person name="Baker D."/>
            <person name="Gharbi K."/>
            <person name="Hall N."/>
            <person name="Watson M."/>
            <person name="Adriaenssens E.M."/>
            <person name="Foster-Nyarko E."/>
            <person name="Jarju S."/>
            <person name="Secka A."/>
            <person name="Antonio M."/>
            <person name="Oren A."/>
            <person name="Chaudhuri R.R."/>
            <person name="La Ragione R."/>
            <person name="Hildebrand F."/>
            <person name="Pallen M.J."/>
        </authorList>
    </citation>
    <scope>NUCLEOTIDE SEQUENCE</scope>
    <source>
        <strain evidence="7">CHK152-2871</strain>
    </source>
</reference>
<dbReference type="EMBL" id="DVJQ01000049">
    <property type="protein sequence ID" value="HIS74512.1"/>
    <property type="molecule type" value="Genomic_DNA"/>
</dbReference>
<dbReference type="GO" id="GO:0005886">
    <property type="term" value="C:plasma membrane"/>
    <property type="evidence" value="ECO:0007669"/>
    <property type="project" value="TreeGrafter"/>
</dbReference>
<dbReference type="CDD" id="cd04876">
    <property type="entry name" value="ACT_RelA-SpoT"/>
    <property type="match status" value="1"/>
</dbReference>
<evidence type="ECO:0000256" key="3">
    <source>
        <dbReference type="SAM" id="MobiDB-lite"/>
    </source>
</evidence>
<comment type="similarity">
    <text evidence="2">Belongs to the relA/spoT family.</text>
</comment>
<sequence>MSYLVIFEEVKELLKKQNRPDADIADIERAFEFARKLHQGQYRISEEPYIVHPVEVAKILVELKADKNSIIAAFLHDILEDTDTKPEEIEQNFGYDVLKLVQGVTKLGKYQFKSKEERQAENFRRMFIAMAQDIRIIFLKLADRLHNMRTLGYMAANKQKRIAQETLDIFAPLANRLGIGKIKAELEDLSLRYINPEKYYEIAKLVAQTKNDRDAAISLLIDNIRASLDENNIKAKINGRAKHYYSIYKKMERLNVSFDQLYDVSAIRVIVDDEKTCYEVLGIIHSKFKPIPGRFKDYIAMPKGNMYRSLHTSVIGSKNKPVEIQIRTKEMHEVAEYGVAAHWRYKESGSVKSDNKYDVQFSWMRKMMEIDKDSSNAKDFVESVKLDLFSDQVFAFTPAGDVIDLPANSTPVDFAYRIHTEVGHRTVGALINGRIAQLDTKLKNGDIVEILTSKQFMPKIDWLNFVVTKSAISKIRLWFKKYNREENIEIGRANLEIYITKPVFDELLKSGEIERTAHEMNYKTQDDLFAAIGYGETTLHKVANKIKKPSSALQPEITSIPERTQQDSQKRKKDSKKYDIVGLEDMLWSLAKCCTPIPGEPIVGVITRSKGVSVHRLDCKCLYDVEPERMMDIKWADTVSKGTYVAHIRIETQDRPGLLKDVLLKIADTNLSYANSYSKNKKFGIIDLGIELDNIETLKKVIANIQSIPDVYSVRRLQQKEQNFGQKPKKHSHKHKQNHQDKKHESI</sequence>
<dbReference type="NCBIfam" id="TIGR00691">
    <property type="entry name" value="spoT_relA"/>
    <property type="match status" value="1"/>
</dbReference>
<dbReference type="SUPFAM" id="SSF55021">
    <property type="entry name" value="ACT-like"/>
    <property type="match status" value="1"/>
</dbReference>
<comment type="function">
    <text evidence="2">In eubacteria ppGpp (guanosine 3'-diphosphate 5'-diphosphate) is a mediator of the stringent response that coordinates a variety of cellular activities in response to changes in nutritional abundance.</text>
</comment>
<dbReference type="InterPro" id="IPR004095">
    <property type="entry name" value="TGS"/>
</dbReference>
<protein>
    <submittedName>
        <fullName evidence="7">Bifunctional (P)ppGpp synthetase/guanosine-3',5'-bis(Diphosphate) 3'-pyrophosphohydrolase</fullName>
    </submittedName>
</protein>
<dbReference type="FunFam" id="3.30.460.10:FF:000001">
    <property type="entry name" value="GTP pyrophosphokinase RelA"/>
    <property type="match status" value="1"/>
</dbReference>
<dbReference type="PROSITE" id="PS51671">
    <property type="entry name" value="ACT"/>
    <property type="match status" value="1"/>
</dbReference>
<dbReference type="Pfam" id="PF04607">
    <property type="entry name" value="RelA_SpoT"/>
    <property type="match status" value="1"/>
</dbReference>
<dbReference type="SUPFAM" id="SSF81271">
    <property type="entry name" value="TGS-like"/>
    <property type="match status" value="1"/>
</dbReference>
<dbReference type="InterPro" id="IPR003607">
    <property type="entry name" value="HD/PDEase_dom"/>
</dbReference>
<dbReference type="SMART" id="SM00471">
    <property type="entry name" value="HDc"/>
    <property type="match status" value="1"/>
</dbReference>
<dbReference type="InterPro" id="IPR043519">
    <property type="entry name" value="NT_sf"/>
</dbReference>
<evidence type="ECO:0000259" key="4">
    <source>
        <dbReference type="PROSITE" id="PS51671"/>
    </source>
</evidence>
<organism evidence="7 8">
    <name type="scientific">Candidatus Galligastranaerophilus intestinavium</name>
    <dbReference type="NCBI Taxonomy" id="2840836"/>
    <lineage>
        <taxon>Bacteria</taxon>
        <taxon>Candidatus Galligastranaerophilus</taxon>
    </lineage>
</organism>
<dbReference type="InterPro" id="IPR002912">
    <property type="entry name" value="ACT_dom"/>
</dbReference>
<proteinExistence type="inferred from homology"/>
<dbReference type="FunFam" id="3.10.20.30:FF:000002">
    <property type="entry name" value="GTP pyrophosphokinase (RelA/SpoT)"/>
    <property type="match status" value="1"/>
</dbReference>
<dbReference type="Gene3D" id="3.30.460.10">
    <property type="entry name" value="Beta Polymerase, domain 2"/>
    <property type="match status" value="1"/>
</dbReference>
<feature type="compositionally biased region" description="Basic residues" evidence="3">
    <location>
        <begin position="727"/>
        <end position="737"/>
    </location>
</feature>
<evidence type="ECO:0000259" key="6">
    <source>
        <dbReference type="PROSITE" id="PS51880"/>
    </source>
</evidence>
<dbReference type="PANTHER" id="PTHR21262">
    <property type="entry name" value="GUANOSINE-3',5'-BIS DIPHOSPHATE 3'-PYROPHOSPHOHYDROLASE"/>
    <property type="match status" value="1"/>
</dbReference>
<dbReference type="Gene3D" id="3.30.70.260">
    <property type="match status" value="1"/>
</dbReference>
<feature type="domain" description="HD" evidence="5">
    <location>
        <begin position="49"/>
        <end position="148"/>
    </location>
</feature>
<dbReference type="InterPro" id="IPR012676">
    <property type="entry name" value="TGS-like"/>
</dbReference>
<feature type="compositionally biased region" description="Basic and acidic residues" evidence="3">
    <location>
        <begin position="738"/>
        <end position="747"/>
    </location>
</feature>
<dbReference type="InterPro" id="IPR033655">
    <property type="entry name" value="TGS_RelA/SpoT"/>
</dbReference>
<comment type="caution">
    <text evidence="7">The sequence shown here is derived from an EMBL/GenBank/DDBJ whole genome shotgun (WGS) entry which is preliminary data.</text>
</comment>
<dbReference type="InterPro" id="IPR045600">
    <property type="entry name" value="RelA/SpoT_AH_RIS"/>
</dbReference>
<dbReference type="Gene3D" id="3.10.20.30">
    <property type="match status" value="1"/>
</dbReference>
<name>A0A9D1JYA3_9BACT</name>
<dbReference type="InterPro" id="IPR006674">
    <property type="entry name" value="HD_domain"/>
</dbReference>
<dbReference type="Pfam" id="PF13291">
    <property type="entry name" value="ACT_4"/>
    <property type="match status" value="1"/>
</dbReference>
<evidence type="ECO:0000313" key="8">
    <source>
        <dbReference type="Proteomes" id="UP000886865"/>
    </source>
</evidence>
<dbReference type="SMART" id="SM00954">
    <property type="entry name" value="RelA_SpoT"/>
    <property type="match status" value="1"/>
</dbReference>
<feature type="region of interest" description="Disordered" evidence="3">
    <location>
        <begin position="721"/>
        <end position="747"/>
    </location>
</feature>
<feature type="compositionally biased region" description="Polar residues" evidence="3">
    <location>
        <begin position="553"/>
        <end position="563"/>
    </location>
</feature>
<dbReference type="PROSITE" id="PS51880">
    <property type="entry name" value="TGS"/>
    <property type="match status" value="1"/>
</dbReference>
<dbReference type="PROSITE" id="PS51831">
    <property type="entry name" value="HD"/>
    <property type="match status" value="1"/>
</dbReference>
<dbReference type="Gene3D" id="1.10.3210.10">
    <property type="entry name" value="Hypothetical protein af1432"/>
    <property type="match status" value="1"/>
</dbReference>
<dbReference type="Pfam" id="PF02824">
    <property type="entry name" value="TGS"/>
    <property type="match status" value="1"/>
</dbReference>
<dbReference type="CDD" id="cd00077">
    <property type="entry name" value="HDc"/>
    <property type="match status" value="1"/>
</dbReference>
<dbReference type="InterPro" id="IPR012675">
    <property type="entry name" value="Beta-grasp_dom_sf"/>
</dbReference>
<comment type="pathway">
    <text evidence="1">Purine metabolism.</text>
</comment>
<dbReference type="InterPro" id="IPR007685">
    <property type="entry name" value="RelA_SpoT"/>
</dbReference>
<evidence type="ECO:0000256" key="2">
    <source>
        <dbReference type="RuleBase" id="RU003847"/>
    </source>
</evidence>
<evidence type="ECO:0000313" key="7">
    <source>
        <dbReference type="EMBL" id="HIS74512.1"/>
    </source>
</evidence>
<dbReference type="CDD" id="cd05399">
    <property type="entry name" value="NT_Rel-Spo_like"/>
    <property type="match status" value="1"/>
</dbReference>
<dbReference type="Pfam" id="PF19296">
    <property type="entry name" value="RelA_AH_RIS"/>
    <property type="match status" value="1"/>
</dbReference>
<feature type="domain" description="TGS" evidence="6">
    <location>
        <begin position="387"/>
        <end position="452"/>
    </location>
</feature>
<reference evidence="7" key="1">
    <citation type="submission" date="2020-10" db="EMBL/GenBank/DDBJ databases">
        <authorList>
            <person name="Gilroy R."/>
        </authorList>
    </citation>
    <scope>NUCLEOTIDE SEQUENCE</scope>
    <source>
        <strain evidence="7">CHK152-2871</strain>
    </source>
</reference>
<dbReference type="Pfam" id="PF13328">
    <property type="entry name" value="HD_4"/>
    <property type="match status" value="1"/>
</dbReference>
<dbReference type="FunFam" id="1.10.3210.10:FF:000001">
    <property type="entry name" value="GTP pyrophosphokinase RelA"/>
    <property type="match status" value="1"/>
</dbReference>
<evidence type="ECO:0000256" key="1">
    <source>
        <dbReference type="ARBA" id="ARBA00025704"/>
    </source>
</evidence>
<dbReference type="InterPro" id="IPR004811">
    <property type="entry name" value="RelA/Spo_fam"/>
</dbReference>
<dbReference type="SUPFAM" id="SSF109604">
    <property type="entry name" value="HD-domain/PDEase-like"/>
    <property type="match status" value="1"/>
</dbReference>
<dbReference type="SUPFAM" id="SSF81301">
    <property type="entry name" value="Nucleotidyltransferase"/>
    <property type="match status" value="1"/>
</dbReference>
<accession>A0A9D1JYA3</accession>
<dbReference type="CDD" id="cd01668">
    <property type="entry name" value="TGS_RSH"/>
    <property type="match status" value="1"/>
</dbReference>
<dbReference type="GO" id="GO:0015969">
    <property type="term" value="P:guanosine tetraphosphate metabolic process"/>
    <property type="evidence" value="ECO:0007669"/>
    <property type="project" value="InterPro"/>
</dbReference>
<evidence type="ECO:0000259" key="5">
    <source>
        <dbReference type="PROSITE" id="PS51831"/>
    </source>
</evidence>